<reference evidence="1" key="2">
    <citation type="submission" date="2011-02" db="EMBL/GenBank/DDBJ databases">
        <authorList>
            <person name="MacLean D."/>
        </authorList>
    </citation>
    <scope>NUCLEOTIDE SEQUENCE</scope>
</reference>
<sequence length="124" mass="14503">MLTRQLVCVVTISKLTINPVNHNITCGHTTKQTHLKSQVYVDHKEDWMRSWSSLEALKTWQLSHTATDCLPLAANIFQCLPLLSTIHMTWSGRFVYSNPQHNNHHNRRIRYRINGTPIVNIRRF</sequence>
<dbReference type="EMBL" id="FR824056">
    <property type="protein sequence ID" value="CCA15450.1"/>
    <property type="molecule type" value="Genomic_DNA"/>
</dbReference>
<accession>F0W313</accession>
<dbReference type="HOGENOM" id="CLU_2008170_0_0_1"/>
<name>F0W313_9STRA</name>
<proteinExistence type="predicted"/>
<dbReference type="AlphaFoldDB" id="F0W313"/>
<reference evidence="1" key="1">
    <citation type="journal article" date="2011" name="PLoS Biol.">
        <title>Gene gain and loss during evolution of obligate parasitism in the white rust pathogen of Arabidopsis thaliana.</title>
        <authorList>
            <person name="Kemen E."/>
            <person name="Gardiner A."/>
            <person name="Schultz-Larsen T."/>
            <person name="Kemen A.C."/>
            <person name="Balmuth A.L."/>
            <person name="Robert-Seilaniantz A."/>
            <person name="Bailey K."/>
            <person name="Holub E."/>
            <person name="Studholme D.J."/>
            <person name="Maclean D."/>
            <person name="Jones J.D."/>
        </authorList>
    </citation>
    <scope>NUCLEOTIDE SEQUENCE</scope>
</reference>
<protein>
    <submittedName>
        <fullName evidence="1">AlNc14C11G1392 protein</fullName>
    </submittedName>
</protein>
<evidence type="ECO:0000313" key="1">
    <source>
        <dbReference type="EMBL" id="CCA15450.1"/>
    </source>
</evidence>
<gene>
    <name evidence="1" type="primary">AlNc14C11G1392</name>
    <name evidence="1" type="ORF">ALNC14_015930</name>
</gene>
<organism evidence="1">
    <name type="scientific">Albugo laibachii Nc14</name>
    <dbReference type="NCBI Taxonomy" id="890382"/>
    <lineage>
        <taxon>Eukaryota</taxon>
        <taxon>Sar</taxon>
        <taxon>Stramenopiles</taxon>
        <taxon>Oomycota</taxon>
        <taxon>Peronosporomycetes</taxon>
        <taxon>Albuginales</taxon>
        <taxon>Albuginaceae</taxon>
        <taxon>Albugo</taxon>
    </lineage>
</organism>